<evidence type="ECO:0000256" key="1">
    <source>
        <dbReference type="SAM" id="MobiDB-lite"/>
    </source>
</evidence>
<sequence length="137" mass="15316">AKPRNKMPNRKTTLQEKRKQFVQKRAGESNQYVTQNQPPIEKCELALDSSISEEGVDHISMLIDDEELELRELQEGTNLLICPDQLAASGMLGSSLCPGNFGENKCASQVPLRCCQDEETYTLATLGFLPRTCEEII</sequence>
<dbReference type="AlphaFoldDB" id="A0A392P285"/>
<keyword evidence="3" id="KW-1185">Reference proteome</keyword>
<keyword evidence="2" id="KW-0371">Homeobox</keyword>
<keyword evidence="2" id="KW-0238">DNA-binding</keyword>
<comment type="caution">
    <text evidence="2">The sequence shown here is derived from an EMBL/GenBank/DDBJ whole genome shotgun (WGS) entry which is preliminary data.</text>
</comment>
<evidence type="ECO:0000313" key="2">
    <source>
        <dbReference type="EMBL" id="MCI05519.1"/>
    </source>
</evidence>
<feature type="region of interest" description="Disordered" evidence="1">
    <location>
        <begin position="1"/>
        <end position="33"/>
    </location>
</feature>
<name>A0A392P285_9FABA</name>
<feature type="non-terminal residue" evidence="2">
    <location>
        <position position="1"/>
    </location>
</feature>
<dbReference type="EMBL" id="LXQA010058930">
    <property type="protein sequence ID" value="MCI05519.1"/>
    <property type="molecule type" value="Genomic_DNA"/>
</dbReference>
<protein>
    <submittedName>
        <fullName evidence="2">Homeodomain-like transcriptional regulator-like</fullName>
    </submittedName>
</protein>
<organism evidence="2 3">
    <name type="scientific">Trifolium medium</name>
    <dbReference type="NCBI Taxonomy" id="97028"/>
    <lineage>
        <taxon>Eukaryota</taxon>
        <taxon>Viridiplantae</taxon>
        <taxon>Streptophyta</taxon>
        <taxon>Embryophyta</taxon>
        <taxon>Tracheophyta</taxon>
        <taxon>Spermatophyta</taxon>
        <taxon>Magnoliopsida</taxon>
        <taxon>eudicotyledons</taxon>
        <taxon>Gunneridae</taxon>
        <taxon>Pentapetalae</taxon>
        <taxon>rosids</taxon>
        <taxon>fabids</taxon>
        <taxon>Fabales</taxon>
        <taxon>Fabaceae</taxon>
        <taxon>Papilionoideae</taxon>
        <taxon>50 kb inversion clade</taxon>
        <taxon>NPAAA clade</taxon>
        <taxon>Hologalegina</taxon>
        <taxon>IRL clade</taxon>
        <taxon>Trifolieae</taxon>
        <taxon>Trifolium</taxon>
    </lineage>
</organism>
<dbReference type="Proteomes" id="UP000265520">
    <property type="component" value="Unassembled WGS sequence"/>
</dbReference>
<proteinExistence type="predicted"/>
<dbReference type="GO" id="GO:0003677">
    <property type="term" value="F:DNA binding"/>
    <property type="evidence" value="ECO:0007669"/>
    <property type="project" value="UniProtKB-KW"/>
</dbReference>
<reference evidence="2 3" key="1">
    <citation type="journal article" date="2018" name="Front. Plant Sci.">
        <title>Red Clover (Trifolium pratense) and Zigzag Clover (T. medium) - A Picture of Genomic Similarities and Differences.</title>
        <authorList>
            <person name="Dluhosova J."/>
            <person name="Istvanek J."/>
            <person name="Nedelnik J."/>
            <person name="Repkova J."/>
        </authorList>
    </citation>
    <scope>NUCLEOTIDE SEQUENCE [LARGE SCALE GENOMIC DNA]</scope>
    <source>
        <strain evidence="3">cv. 10/8</strain>
        <tissue evidence="2">Leaf</tissue>
    </source>
</reference>
<evidence type="ECO:0000313" key="3">
    <source>
        <dbReference type="Proteomes" id="UP000265520"/>
    </source>
</evidence>
<accession>A0A392P285</accession>